<keyword evidence="1" id="KW-0479">Metal-binding</keyword>
<evidence type="ECO:0000259" key="6">
    <source>
        <dbReference type="PROSITE" id="PS50808"/>
    </source>
</evidence>
<dbReference type="InterPro" id="IPR003656">
    <property type="entry name" value="Znf_BED"/>
</dbReference>
<feature type="non-terminal residue" evidence="7">
    <location>
        <position position="125"/>
    </location>
</feature>
<reference evidence="7" key="1">
    <citation type="journal article" date="2020" name="Stud. Mycol.">
        <title>101 Dothideomycetes genomes: a test case for predicting lifestyles and emergence of pathogens.</title>
        <authorList>
            <person name="Haridas S."/>
            <person name="Albert R."/>
            <person name="Binder M."/>
            <person name="Bloem J."/>
            <person name="Labutti K."/>
            <person name="Salamov A."/>
            <person name="Andreopoulos B."/>
            <person name="Baker S."/>
            <person name="Barry K."/>
            <person name="Bills G."/>
            <person name="Bluhm B."/>
            <person name="Cannon C."/>
            <person name="Castanera R."/>
            <person name="Culley D."/>
            <person name="Daum C."/>
            <person name="Ezra D."/>
            <person name="Gonzalez J."/>
            <person name="Henrissat B."/>
            <person name="Kuo A."/>
            <person name="Liang C."/>
            <person name="Lipzen A."/>
            <person name="Lutzoni F."/>
            <person name="Magnuson J."/>
            <person name="Mondo S."/>
            <person name="Nolan M."/>
            <person name="Ohm R."/>
            <person name="Pangilinan J."/>
            <person name="Park H.-J."/>
            <person name="Ramirez L."/>
            <person name="Alfaro M."/>
            <person name="Sun H."/>
            <person name="Tritt A."/>
            <person name="Yoshinaga Y."/>
            <person name="Zwiers L.-H."/>
            <person name="Turgeon B."/>
            <person name="Goodwin S."/>
            <person name="Spatafora J."/>
            <person name="Crous P."/>
            <person name="Grigoriev I."/>
        </authorList>
    </citation>
    <scope>NUCLEOTIDE SEQUENCE</scope>
    <source>
        <strain evidence="7">CBS 125425</strain>
    </source>
</reference>
<accession>A0A9P4QM84</accession>
<evidence type="ECO:0000256" key="2">
    <source>
        <dbReference type="ARBA" id="ARBA00022771"/>
    </source>
</evidence>
<keyword evidence="2 4" id="KW-0863">Zinc-finger</keyword>
<dbReference type="AlphaFoldDB" id="A0A9P4QM84"/>
<evidence type="ECO:0000313" key="8">
    <source>
        <dbReference type="Proteomes" id="UP000799444"/>
    </source>
</evidence>
<gene>
    <name evidence="7" type="ORF">EJ04DRAFT_402683</name>
</gene>
<sequence>DFVVNWTNVWLNNARLRPERLGYRIRHKNAIRSVKGRANIWDYGADLEYRAADGRKVIWLCKLCHQGDDRGAAKVVDSHQHIVSHLFKAHRIDINKGLMPDTPSSPSSPWEASKDLAGSRSGVAH</sequence>
<dbReference type="EMBL" id="ML996299">
    <property type="protein sequence ID" value="KAF2728018.1"/>
    <property type="molecule type" value="Genomic_DNA"/>
</dbReference>
<dbReference type="GO" id="GO:0003677">
    <property type="term" value="F:DNA binding"/>
    <property type="evidence" value="ECO:0007669"/>
    <property type="project" value="InterPro"/>
</dbReference>
<feature type="region of interest" description="Disordered" evidence="5">
    <location>
        <begin position="97"/>
        <end position="125"/>
    </location>
</feature>
<feature type="non-terminal residue" evidence="7">
    <location>
        <position position="1"/>
    </location>
</feature>
<evidence type="ECO:0000256" key="1">
    <source>
        <dbReference type="ARBA" id="ARBA00022723"/>
    </source>
</evidence>
<dbReference type="GO" id="GO:0008270">
    <property type="term" value="F:zinc ion binding"/>
    <property type="evidence" value="ECO:0007669"/>
    <property type="project" value="UniProtKB-KW"/>
</dbReference>
<protein>
    <recommendedName>
        <fullName evidence="6">BED-type domain-containing protein</fullName>
    </recommendedName>
</protein>
<name>A0A9P4QM84_9PLEO</name>
<dbReference type="PROSITE" id="PS50808">
    <property type="entry name" value="ZF_BED"/>
    <property type="match status" value="1"/>
</dbReference>
<evidence type="ECO:0000256" key="3">
    <source>
        <dbReference type="ARBA" id="ARBA00022833"/>
    </source>
</evidence>
<evidence type="ECO:0000313" key="7">
    <source>
        <dbReference type="EMBL" id="KAF2728018.1"/>
    </source>
</evidence>
<evidence type="ECO:0000256" key="4">
    <source>
        <dbReference type="PROSITE-ProRule" id="PRU00027"/>
    </source>
</evidence>
<dbReference type="Proteomes" id="UP000799444">
    <property type="component" value="Unassembled WGS sequence"/>
</dbReference>
<dbReference type="OrthoDB" id="3787432at2759"/>
<evidence type="ECO:0000256" key="5">
    <source>
        <dbReference type="SAM" id="MobiDB-lite"/>
    </source>
</evidence>
<keyword evidence="3" id="KW-0862">Zinc</keyword>
<feature type="domain" description="BED-type" evidence="6">
    <location>
        <begin position="35"/>
        <end position="97"/>
    </location>
</feature>
<proteinExistence type="predicted"/>
<organism evidence="7 8">
    <name type="scientific">Polyplosphaeria fusca</name>
    <dbReference type="NCBI Taxonomy" id="682080"/>
    <lineage>
        <taxon>Eukaryota</taxon>
        <taxon>Fungi</taxon>
        <taxon>Dikarya</taxon>
        <taxon>Ascomycota</taxon>
        <taxon>Pezizomycotina</taxon>
        <taxon>Dothideomycetes</taxon>
        <taxon>Pleosporomycetidae</taxon>
        <taxon>Pleosporales</taxon>
        <taxon>Tetraplosphaeriaceae</taxon>
        <taxon>Polyplosphaeria</taxon>
    </lineage>
</organism>
<comment type="caution">
    <text evidence="7">The sequence shown here is derived from an EMBL/GenBank/DDBJ whole genome shotgun (WGS) entry which is preliminary data.</text>
</comment>
<keyword evidence="8" id="KW-1185">Reference proteome</keyword>